<feature type="compositionally biased region" description="Low complexity" evidence="1">
    <location>
        <begin position="83"/>
        <end position="92"/>
    </location>
</feature>
<feature type="region of interest" description="Disordered" evidence="1">
    <location>
        <begin position="501"/>
        <end position="526"/>
    </location>
</feature>
<dbReference type="EMBL" id="CP021748">
    <property type="protein sequence ID" value="ARX88776.1"/>
    <property type="molecule type" value="Genomic_DNA"/>
</dbReference>
<dbReference type="GO" id="GO:0031179">
    <property type="term" value="P:peptide modification"/>
    <property type="evidence" value="ECO:0007669"/>
    <property type="project" value="InterPro"/>
</dbReference>
<protein>
    <recommendedName>
        <fullName evidence="4">Lanthionine synthetase C family protein</fullName>
    </recommendedName>
</protein>
<name>A0A1Z1WQS5_9ACTN</name>
<dbReference type="OrthoDB" id="1492512at2"/>
<feature type="compositionally biased region" description="Basic and acidic residues" evidence="1">
    <location>
        <begin position="507"/>
        <end position="517"/>
    </location>
</feature>
<evidence type="ECO:0000256" key="1">
    <source>
        <dbReference type="SAM" id="MobiDB-lite"/>
    </source>
</evidence>
<evidence type="ECO:0000313" key="3">
    <source>
        <dbReference type="Proteomes" id="UP000195880"/>
    </source>
</evidence>
<dbReference type="Proteomes" id="UP000195880">
    <property type="component" value="Chromosome"/>
</dbReference>
<gene>
    <name evidence="2" type="ORF">SMD44_08263</name>
</gene>
<proteinExistence type="predicted"/>
<evidence type="ECO:0008006" key="4">
    <source>
        <dbReference type="Google" id="ProtNLM"/>
    </source>
</evidence>
<organism evidence="2 3">
    <name type="scientific">Streptomyces alboflavus</name>
    <dbReference type="NCBI Taxonomy" id="67267"/>
    <lineage>
        <taxon>Bacteria</taxon>
        <taxon>Bacillati</taxon>
        <taxon>Actinomycetota</taxon>
        <taxon>Actinomycetes</taxon>
        <taxon>Kitasatosporales</taxon>
        <taxon>Streptomycetaceae</taxon>
        <taxon>Streptomyces</taxon>
    </lineage>
</organism>
<dbReference type="AlphaFoldDB" id="A0A1Z1WQS5"/>
<dbReference type="SUPFAM" id="SSF158745">
    <property type="entry name" value="LanC-like"/>
    <property type="match status" value="1"/>
</dbReference>
<dbReference type="InterPro" id="IPR007822">
    <property type="entry name" value="LANC-like"/>
</dbReference>
<dbReference type="STRING" id="67267.GCA_000716675_00318"/>
<dbReference type="SMART" id="SM01260">
    <property type="entry name" value="LANC_like"/>
    <property type="match status" value="1"/>
</dbReference>
<dbReference type="RefSeq" id="WP_087887008.1">
    <property type="nucleotide sequence ID" value="NZ_CP021748.1"/>
</dbReference>
<dbReference type="Gene3D" id="1.50.10.10">
    <property type="match status" value="1"/>
</dbReference>
<sequence length="526" mass="55005">MAFPTSENTRPTLGYPGFAARRKTGPAVDEHALTVLRLWLYLPLVTSLGICPDMGARLAAAAAQRFGLPDDFAATIAAGLAEAPDAQAPQPAEHARDTAGRAARPGTPPPIGAVADVRLDTSPVDWAAVRASLARALHASATPDRDDRLFPGDPRQFNEAPGGFAHGAAGVLWALSVAGGERGTPYEDWLLRAARADHVRPGFHDGAHGVAHVLDRLGHHAAARELIDRARAGVEEMTDVSLYGGLAGVGLNLLHFVGDDPGHAWLKEARELAARAVDALDDGRPHGIDRARGEPGTHGGLLRGWSGVGLFLLRTYEATGEDAYLRHAVRAVHRDLDLCVLREEGVLHVDGGFRSLPYLETGSVGIGLVADLLTDHTDDPRIAEALPALALAARSPLTVESQLFNGRAGLLAAAHALRRHLPATASEGAEAGADPVAEHLGSLHWHALAHRGEVAFPGHSGLRLSMDLATGNAGVLAALSYVTDGGPPPLPFLGRAGRAAAGADHGLPADDRRRIPCDRPVGGDTA</sequence>
<dbReference type="CDD" id="cd04791">
    <property type="entry name" value="LanC_SerThrkinase"/>
    <property type="match status" value="1"/>
</dbReference>
<dbReference type="eggNOG" id="COG0515">
    <property type="taxonomic scope" value="Bacteria"/>
</dbReference>
<dbReference type="InterPro" id="IPR012341">
    <property type="entry name" value="6hp_glycosidase-like_sf"/>
</dbReference>
<dbReference type="InterPro" id="IPR058053">
    <property type="entry name" value="RamC_C"/>
</dbReference>
<accession>A0A1Z1WQS5</accession>
<feature type="region of interest" description="Disordered" evidence="1">
    <location>
        <begin position="83"/>
        <end position="112"/>
    </location>
</feature>
<keyword evidence="3" id="KW-1185">Reference proteome</keyword>
<dbReference type="GO" id="GO:0005975">
    <property type="term" value="P:carbohydrate metabolic process"/>
    <property type="evidence" value="ECO:0007669"/>
    <property type="project" value="InterPro"/>
</dbReference>
<evidence type="ECO:0000313" key="2">
    <source>
        <dbReference type="EMBL" id="ARX88776.1"/>
    </source>
</evidence>
<dbReference type="KEGG" id="salf:SMD44_08263"/>
<reference evidence="2 3" key="1">
    <citation type="submission" date="2017-05" db="EMBL/GenBank/DDBJ databases">
        <title>Streptomyces alboflavus Genome sequencing and assembly.</title>
        <authorList>
            <person name="Wang Y."/>
            <person name="Du B."/>
            <person name="Ding Y."/>
            <person name="Liu H."/>
            <person name="Hou Q."/>
            <person name="Liu K."/>
            <person name="Wang C."/>
            <person name="Yao L."/>
        </authorList>
    </citation>
    <scope>NUCLEOTIDE SEQUENCE [LARGE SCALE GENOMIC DNA]</scope>
    <source>
        <strain evidence="2 3">MDJK44</strain>
    </source>
</reference>